<comment type="caution">
    <text evidence="2">The sequence shown here is derived from an EMBL/GenBank/DDBJ whole genome shotgun (WGS) entry which is preliminary data.</text>
</comment>
<evidence type="ECO:0000256" key="1">
    <source>
        <dbReference type="SAM" id="MobiDB-lite"/>
    </source>
</evidence>
<name>E0QMV5_9ACTO</name>
<proteinExistence type="predicted"/>
<protein>
    <submittedName>
        <fullName evidence="2">Uncharacterized protein</fullName>
    </submittedName>
</protein>
<evidence type="ECO:0000313" key="2">
    <source>
        <dbReference type="EMBL" id="EFM47122.1"/>
    </source>
</evidence>
<dbReference type="Proteomes" id="UP000003045">
    <property type="component" value="Unassembled WGS sequence"/>
</dbReference>
<sequence length="39" mass="4600">MAPHESEPTRATEATRATRREENLKPKFVFHKMWKTTSV</sequence>
<organism evidence="2 3">
    <name type="scientific">Mobiluncus mulieris ATCC 35239</name>
    <dbReference type="NCBI Taxonomy" id="871571"/>
    <lineage>
        <taxon>Bacteria</taxon>
        <taxon>Bacillati</taxon>
        <taxon>Actinomycetota</taxon>
        <taxon>Actinomycetes</taxon>
        <taxon>Actinomycetales</taxon>
        <taxon>Actinomycetaceae</taxon>
        <taxon>Mobiluncus</taxon>
    </lineage>
</organism>
<dbReference type="STRING" id="871571.HMPREF0580_0219"/>
<gene>
    <name evidence="2" type="ORF">HMPREF0580_0219</name>
</gene>
<feature type="compositionally biased region" description="Basic and acidic residues" evidence="1">
    <location>
        <begin position="1"/>
        <end position="10"/>
    </location>
</feature>
<reference evidence="2" key="1">
    <citation type="submission" date="2010-08" db="EMBL/GenBank/DDBJ databases">
        <authorList>
            <person name="Muzny D."/>
            <person name="Qin X."/>
            <person name="Deng J."/>
            <person name="Jiang H."/>
            <person name="Liu Y."/>
            <person name="Qu J."/>
            <person name="Song X.-Z."/>
            <person name="Zhang L."/>
            <person name="Thornton R."/>
            <person name="Coyle M."/>
            <person name="Francisco L."/>
            <person name="Jackson L."/>
            <person name="Javaid M."/>
            <person name="Korchina V."/>
            <person name="Kovar C."/>
            <person name="Mata R."/>
            <person name="Mathew T."/>
            <person name="Ngo R."/>
            <person name="Nguyen L."/>
            <person name="Nguyen N."/>
            <person name="Okwuonu G."/>
            <person name="Ongeri F."/>
            <person name="Pham C."/>
            <person name="Simmons D."/>
            <person name="Wilczek-Boney K."/>
            <person name="Hale W."/>
            <person name="Jakkamsetti A."/>
            <person name="Pham P."/>
            <person name="Ruth R."/>
            <person name="San Lucas F."/>
            <person name="Warren J."/>
            <person name="Zhang J."/>
            <person name="Zhao Z."/>
            <person name="Zhou C."/>
            <person name="Zhu D."/>
            <person name="Lee S."/>
            <person name="Bess C."/>
            <person name="Blankenburg K."/>
            <person name="Forbes L."/>
            <person name="Fu Q."/>
            <person name="Gubbala S."/>
            <person name="Hirani K."/>
            <person name="Jayaseelan J.C."/>
            <person name="Lara F."/>
            <person name="Munidasa M."/>
            <person name="Palculict T."/>
            <person name="Patil S."/>
            <person name="Pu L.-L."/>
            <person name="Saada N."/>
            <person name="Tang L."/>
            <person name="Weissenberger G."/>
            <person name="Zhu Y."/>
            <person name="Hemphill L."/>
            <person name="Shang Y."/>
            <person name="Youmans B."/>
            <person name="Ayvaz T."/>
            <person name="Ross M."/>
            <person name="Santibanez J."/>
            <person name="Aqrawi P."/>
            <person name="Gross S."/>
            <person name="Joshi V."/>
            <person name="Fowler G."/>
            <person name="Nazareth L."/>
            <person name="Reid J."/>
            <person name="Worley K."/>
            <person name="Petrosino J."/>
            <person name="Highlander S."/>
            <person name="Gibbs R."/>
        </authorList>
    </citation>
    <scope>NUCLEOTIDE SEQUENCE [LARGE SCALE GENOMIC DNA]</scope>
    <source>
        <strain evidence="2">ATCC 35239</strain>
    </source>
</reference>
<keyword evidence="3" id="KW-1185">Reference proteome</keyword>
<accession>E0QMV5</accession>
<dbReference type="AlphaFoldDB" id="E0QMV5"/>
<dbReference type="EMBL" id="AEET01000010">
    <property type="protein sequence ID" value="EFM47122.1"/>
    <property type="molecule type" value="Genomic_DNA"/>
</dbReference>
<dbReference type="HOGENOM" id="CLU_3312879_0_0_11"/>
<feature type="region of interest" description="Disordered" evidence="1">
    <location>
        <begin position="1"/>
        <end position="24"/>
    </location>
</feature>
<evidence type="ECO:0000313" key="3">
    <source>
        <dbReference type="Proteomes" id="UP000003045"/>
    </source>
</evidence>